<sequence length="358" mass="43754">MRLHNKLMTLNSNTLWVDMPWKKIQNKIFIIQSKIYKATREYKLNKVSKLQNYLINSHEAKILSIKIILSEFKLHKCINLNKYLIDDYSKFIIFKSLFKFEIKSYSLYLNLIINKIKQYIINLSMKPEWEAKFPRNFTQSEFLNLFKVIVNNNNKIIKKIFLKKILKKTQNKYCDNIANDFFIHMSKHITKISENIYQNYKYTNYYNNYLLLINIFLLDYLWYKIYLQKVRDYNVNVILLKSYLNELYKFTLNDLEAIIGKENHFNKIYSIIIKNKKHISDKTLSILIILFNIFCTSIYHYDKTINDLYLLINLSIYSNIRKKCKYVKFNQKSNIENNFMLNIFLYIHKIRHLYFHWY</sequence>
<dbReference type="Pfam" id="PF13655">
    <property type="entry name" value="RVT_N"/>
    <property type="match status" value="1"/>
</dbReference>
<feature type="domain" description="Reverse transcriptase N-terminal" evidence="2">
    <location>
        <begin position="16"/>
        <end position="68"/>
    </location>
</feature>
<evidence type="ECO:0000259" key="2">
    <source>
        <dbReference type="Pfam" id="PF13655"/>
    </source>
</evidence>
<keyword evidence="1" id="KW-0812">Transmembrane</keyword>
<organism evidence="3">
    <name type="scientific">Nitophyllum punctatum</name>
    <dbReference type="NCBI Taxonomy" id="158729"/>
    <lineage>
        <taxon>Eukaryota</taxon>
        <taxon>Rhodophyta</taxon>
        <taxon>Florideophyceae</taxon>
        <taxon>Rhodymeniophycidae</taxon>
        <taxon>Ceramiales</taxon>
        <taxon>Delesseriaceae</taxon>
        <taxon>Nitophylloideae</taxon>
        <taxon>Nitophyllum</taxon>
    </lineage>
</organism>
<keyword evidence="3" id="KW-0934">Plastid</keyword>
<accession>A0A4D6WVZ2</accession>
<feature type="transmembrane region" description="Helical" evidence="1">
    <location>
        <begin position="205"/>
        <end position="223"/>
    </location>
</feature>
<feature type="transmembrane region" description="Helical" evidence="1">
    <location>
        <begin position="284"/>
        <end position="301"/>
    </location>
</feature>
<proteinExistence type="predicted"/>
<dbReference type="InterPro" id="IPR025960">
    <property type="entry name" value="RVT_N"/>
</dbReference>
<keyword evidence="1" id="KW-1133">Transmembrane helix</keyword>
<name>A0A4D6WVZ2_9FLOR</name>
<protein>
    <recommendedName>
        <fullName evidence="2">Reverse transcriptase N-terminal domain-containing protein</fullName>
    </recommendedName>
</protein>
<geneLocation type="plastid" evidence="3"/>
<dbReference type="AlphaFoldDB" id="A0A4D6WVZ2"/>
<reference evidence="3" key="2">
    <citation type="submission" date="2019-04" db="EMBL/GenBank/DDBJ databases">
        <authorList>
            <person name="Pasella M."/>
        </authorList>
    </citation>
    <scope>NUCLEOTIDE SEQUENCE</scope>
    <source>
        <strain evidence="3">PD2930</strain>
    </source>
</reference>
<keyword evidence="1" id="KW-0472">Membrane</keyword>
<reference evidence="3" key="1">
    <citation type="journal article" date="2019" name="Mol. Phylogenet. Evol.">
        <title>Morphological evolution and classification of the red algal order Ceramiales inferred using plastid phylogenomics.</title>
        <authorList>
            <person name="Diaz-Tapia P."/>
            <person name="Pasella M.M."/>
            <person name="Verbruggen H."/>
            <person name="Maggs C.A."/>
        </authorList>
    </citation>
    <scope>NUCLEOTIDE SEQUENCE</scope>
    <source>
        <strain evidence="3">PD2930</strain>
    </source>
</reference>
<gene>
    <name evidence="3" type="primary">orf358</name>
</gene>
<dbReference type="EMBL" id="MK814699">
    <property type="protein sequence ID" value="QCI07593.1"/>
    <property type="molecule type" value="Genomic_DNA"/>
</dbReference>
<evidence type="ECO:0000313" key="3">
    <source>
        <dbReference type="EMBL" id="QCI07593.1"/>
    </source>
</evidence>
<evidence type="ECO:0000256" key="1">
    <source>
        <dbReference type="SAM" id="Phobius"/>
    </source>
</evidence>